<evidence type="ECO:0000256" key="1">
    <source>
        <dbReference type="ARBA" id="ARBA00004496"/>
    </source>
</evidence>
<dbReference type="GO" id="GO:0071035">
    <property type="term" value="P:nuclear polyadenylation-dependent rRNA catabolic process"/>
    <property type="evidence" value="ECO:0007669"/>
    <property type="project" value="TreeGrafter"/>
</dbReference>
<dbReference type="InterPro" id="IPR020568">
    <property type="entry name" value="Ribosomal_Su5_D2-typ_SF"/>
</dbReference>
<dbReference type="GO" id="GO:0000176">
    <property type="term" value="C:nuclear exosome (RNase complex)"/>
    <property type="evidence" value="ECO:0007669"/>
    <property type="project" value="TreeGrafter"/>
</dbReference>
<dbReference type="GO" id="GO:0034476">
    <property type="term" value="P:U5 snRNA 3'-end processing"/>
    <property type="evidence" value="ECO:0007669"/>
    <property type="project" value="TreeGrafter"/>
</dbReference>
<dbReference type="InterPro" id="IPR027408">
    <property type="entry name" value="PNPase/RNase_PH_dom_sf"/>
</dbReference>
<dbReference type="GO" id="GO:0000467">
    <property type="term" value="P:exonucleolytic trimming to generate mature 3'-end of 5.8S rRNA from tricistronic rRNA transcript (SSU-rRNA, 5.8S rRNA, LSU-rRNA)"/>
    <property type="evidence" value="ECO:0007669"/>
    <property type="project" value="TreeGrafter"/>
</dbReference>
<evidence type="ECO:0000256" key="2">
    <source>
        <dbReference type="ARBA" id="ARBA00004604"/>
    </source>
</evidence>
<keyword evidence="5" id="KW-0698">rRNA processing</keyword>
<dbReference type="GO" id="GO:0005730">
    <property type="term" value="C:nucleolus"/>
    <property type="evidence" value="ECO:0007669"/>
    <property type="project" value="UniProtKB-SubCell"/>
</dbReference>
<dbReference type="InterPro" id="IPR050590">
    <property type="entry name" value="Exosome_comp_Rrp42_subfam"/>
</dbReference>
<dbReference type="InterPro" id="IPR001247">
    <property type="entry name" value="ExoRNase_PH_dom1"/>
</dbReference>
<organism evidence="9 10">
    <name type="scientific">Laticauda laticaudata</name>
    <name type="common">Blue-ringed sea krait</name>
    <name type="synonym">Blue-lipped sea krait</name>
    <dbReference type="NCBI Taxonomy" id="8630"/>
    <lineage>
        <taxon>Eukaryota</taxon>
        <taxon>Metazoa</taxon>
        <taxon>Chordata</taxon>
        <taxon>Craniata</taxon>
        <taxon>Vertebrata</taxon>
        <taxon>Euteleostomi</taxon>
        <taxon>Lepidosauria</taxon>
        <taxon>Squamata</taxon>
        <taxon>Bifurcata</taxon>
        <taxon>Unidentata</taxon>
        <taxon>Episquamata</taxon>
        <taxon>Toxicofera</taxon>
        <taxon>Serpentes</taxon>
        <taxon>Colubroidea</taxon>
        <taxon>Elapidae</taxon>
        <taxon>Laticaudinae</taxon>
        <taxon>Laticauda</taxon>
    </lineage>
</organism>
<dbReference type="Pfam" id="PF01138">
    <property type="entry name" value="RNase_PH"/>
    <property type="match status" value="1"/>
</dbReference>
<sequence>ILNILNCGLNFLNCNIFFPFSSANATPEFEGRGGEELGTEITNTLYRIFNNESSINLKTLCINPRQYCWILYVDVLLLECGGNLFDAISIAVKAALFNTR</sequence>
<protein>
    <recommendedName>
        <fullName evidence="7">Ribosomal RNA-processing protein 42</fullName>
    </recommendedName>
</protein>
<comment type="similarity">
    <text evidence="3">Belongs to the RNase PH family.</text>
</comment>
<proteinExistence type="inferred from homology"/>
<dbReference type="GO" id="GO:0034475">
    <property type="term" value="P:U4 snRNA 3'-end processing"/>
    <property type="evidence" value="ECO:0007669"/>
    <property type="project" value="TreeGrafter"/>
</dbReference>
<evidence type="ECO:0000256" key="6">
    <source>
        <dbReference type="ARBA" id="ARBA00022835"/>
    </source>
</evidence>
<dbReference type="GO" id="GO:0071038">
    <property type="term" value="P:TRAMP-dependent tRNA surveillance pathway"/>
    <property type="evidence" value="ECO:0007669"/>
    <property type="project" value="TreeGrafter"/>
</dbReference>
<dbReference type="Gene3D" id="3.30.230.70">
    <property type="entry name" value="GHMP Kinase, N-terminal domain"/>
    <property type="match status" value="1"/>
</dbReference>
<dbReference type="GO" id="GO:0005829">
    <property type="term" value="C:cytosol"/>
    <property type="evidence" value="ECO:0007669"/>
    <property type="project" value="Ensembl"/>
</dbReference>
<dbReference type="PANTHER" id="PTHR11097:SF8">
    <property type="entry name" value="EXOSOME COMPLEX COMPONENT RRP42"/>
    <property type="match status" value="1"/>
</dbReference>
<reference evidence="9" key="1">
    <citation type="submission" date="2025-08" db="UniProtKB">
        <authorList>
            <consortium name="Ensembl"/>
        </authorList>
    </citation>
    <scope>IDENTIFICATION</scope>
</reference>
<dbReference type="GO" id="GO:0016075">
    <property type="term" value="P:rRNA catabolic process"/>
    <property type="evidence" value="ECO:0007669"/>
    <property type="project" value="TreeGrafter"/>
</dbReference>
<evidence type="ECO:0000256" key="7">
    <source>
        <dbReference type="ARBA" id="ARBA00042523"/>
    </source>
</evidence>
<evidence type="ECO:0000256" key="3">
    <source>
        <dbReference type="ARBA" id="ARBA00006678"/>
    </source>
</evidence>
<evidence type="ECO:0000313" key="10">
    <source>
        <dbReference type="Proteomes" id="UP000694406"/>
    </source>
</evidence>
<dbReference type="GO" id="GO:0000177">
    <property type="term" value="C:cytoplasmic exosome (RNase complex)"/>
    <property type="evidence" value="ECO:0007669"/>
    <property type="project" value="TreeGrafter"/>
</dbReference>
<dbReference type="GeneTree" id="ENSGT00950000183130"/>
<dbReference type="SUPFAM" id="SSF54211">
    <property type="entry name" value="Ribosomal protein S5 domain 2-like"/>
    <property type="match status" value="1"/>
</dbReference>
<name>A0A8C5RSA3_LATLA</name>
<comment type="subcellular location">
    <subcellularLocation>
        <location evidence="1">Cytoplasm</location>
    </subcellularLocation>
    <subcellularLocation>
        <location evidence="2">Nucleus</location>
        <location evidence="2">Nucleolus</location>
    </subcellularLocation>
</comment>
<evidence type="ECO:0000313" key="9">
    <source>
        <dbReference type="Ensembl" id="ENSLLTP00000006763.1"/>
    </source>
</evidence>
<dbReference type="Ensembl" id="ENSLLTT00000007027.1">
    <property type="protein sequence ID" value="ENSLLTP00000006763.1"/>
    <property type="gene ID" value="ENSLLTG00000005172.1"/>
</dbReference>
<feature type="domain" description="Exoribonuclease phosphorolytic" evidence="8">
    <location>
        <begin position="12"/>
        <end position="99"/>
    </location>
</feature>
<dbReference type="Proteomes" id="UP000694406">
    <property type="component" value="Unplaced"/>
</dbReference>
<keyword evidence="4" id="KW-0963">Cytoplasm</keyword>
<gene>
    <name evidence="9" type="primary">EXOSC7</name>
</gene>
<evidence type="ECO:0000259" key="8">
    <source>
        <dbReference type="Pfam" id="PF01138"/>
    </source>
</evidence>
<accession>A0A8C5RSA3</accession>
<reference evidence="9" key="2">
    <citation type="submission" date="2025-09" db="UniProtKB">
        <authorList>
            <consortium name="Ensembl"/>
        </authorList>
    </citation>
    <scope>IDENTIFICATION</scope>
</reference>
<dbReference type="GO" id="GO:0035925">
    <property type="term" value="F:mRNA 3'-UTR AU-rich region binding"/>
    <property type="evidence" value="ECO:0007669"/>
    <property type="project" value="TreeGrafter"/>
</dbReference>
<dbReference type="GO" id="GO:0034473">
    <property type="term" value="P:U1 snRNA 3'-end processing"/>
    <property type="evidence" value="ECO:0007669"/>
    <property type="project" value="TreeGrafter"/>
</dbReference>
<evidence type="ECO:0000256" key="4">
    <source>
        <dbReference type="ARBA" id="ARBA00022490"/>
    </source>
</evidence>
<dbReference type="AlphaFoldDB" id="A0A8C5RSA3"/>
<dbReference type="GO" id="GO:0071028">
    <property type="term" value="P:nuclear mRNA surveillance"/>
    <property type="evidence" value="ECO:0007669"/>
    <property type="project" value="TreeGrafter"/>
</dbReference>
<keyword evidence="10" id="KW-1185">Reference proteome</keyword>
<dbReference type="PANTHER" id="PTHR11097">
    <property type="entry name" value="EXOSOME COMPLEX EXONUCLEASE RIBOSOMAL RNA PROCESSING PROTEIN"/>
    <property type="match status" value="1"/>
</dbReference>
<keyword evidence="6" id="KW-0271">Exosome</keyword>
<evidence type="ECO:0000256" key="5">
    <source>
        <dbReference type="ARBA" id="ARBA00022552"/>
    </source>
</evidence>